<organism evidence="2">
    <name type="scientific">Haptolina brevifila</name>
    <dbReference type="NCBI Taxonomy" id="156173"/>
    <lineage>
        <taxon>Eukaryota</taxon>
        <taxon>Haptista</taxon>
        <taxon>Haptophyta</taxon>
        <taxon>Prymnesiophyceae</taxon>
        <taxon>Prymnesiales</taxon>
        <taxon>Prymnesiaceae</taxon>
        <taxon>Haptolina</taxon>
    </lineage>
</organism>
<dbReference type="AlphaFoldDB" id="A0A7S2BTK7"/>
<feature type="region of interest" description="Disordered" evidence="1">
    <location>
        <begin position="241"/>
        <end position="267"/>
    </location>
</feature>
<feature type="compositionally biased region" description="Polar residues" evidence="1">
    <location>
        <begin position="214"/>
        <end position="223"/>
    </location>
</feature>
<sequence>MVFTTPPICHPEPPCRYCKRVLSPCLPRCYVPAVDDILRIMHHLVSVNDSEQLMLAKQFVDADPDDEPEEEETSSASKCVLALSRSKKKRDKALLQAKDAKYWHKHQQAKQLKVLMRDMLIADLADAGLLDETEKVHKPQPLPQRSDKGGSRSAKARRKARFASAAARCYAVEEEDEMAPVQAERSEQPRVSKSAEGLTEGWVQLRAPKRERTATTGVQSEASSADVELASLKQVEQYEAKVAKHQSRDGGSAKEKAKRDSKQCIIA</sequence>
<evidence type="ECO:0000313" key="2">
    <source>
        <dbReference type="EMBL" id="CAD9406140.1"/>
    </source>
</evidence>
<accession>A0A7S2BTK7</accession>
<evidence type="ECO:0000256" key="1">
    <source>
        <dbReference type="SAM" id="MobiDB-lite"/>
    </source>
</evidence>
<proteinExistence type="predicted"/>
<reference evidence="2" key="1">
    <citation type="submission" date="2021-01" db="EMBL/GenBank/DDBJ databases">
        <authorList>
            <person name="Corre E."/>
            <person name="Pelletier E."/>
            <person name="Niang G."/>
            <person name="Scheremetjew M."/>
            <person name="Finn R."/>
            <person name="Kale V."/>
            <person name="Holt S."/>
            <person name="Cochrane G."/>
            <person name="Meng A."/>
            <person name="Brown T."/>
            <person name="Cohen L."/>
        </authorList>
    </citation>
    <scope>NUCLEOTIDE SEQUENCE</scope>
    <source>
        <strain evidence="2">UTEX LB 985</strain>
    </source>
</reference>
<gene>
    <name evidence="2" type="ORF">CBRE1094_LOCUS3935</name>
</gene>
<feature type="region of interest" description="Disordered" evidence="1">
    <location>
        <begin position="173"/>
        <end position="224"/>
    </location>
</feature>
<protein>
    <submittedName>
        <fullName evidence="2">Uncharacterized protein</fullName>
    </submittedName>
</protein>
<dbReference type="EMBL" id="HBGU01007210">
    <property type="protein sequence ID" value="CAD9406140.1"/>
    <property type="molecule type" value="Transcribed_RNA"/>
</dbReference>
<feature type="region of interest" description="Disordered" evidence="1">
    <location>
        <begin position="133"/>
        <end position="157"/>
    </location>
</feature>
<name>A0A7S2BTK7_9EUKA</name>